<comment type="caution">
    <text evidence="2">The sequence shown here is derived from an EMBL/GenBank/DDBJ whole genome shotgun (WGS) entry which is preliminary data.</text>
</comment>
<feature type="transmembrane region" description="Helical" evidence="1">
    <location>
        <begin position="43"/>
        <end position="63"/>
    </location>
</feature>
<evidence type="ECO:0000256" key="1">
    <source>
        <dbReference type="SAM" id="Phobius"/>
    </source>
</evidence>
<evidence type="ECO:0008006" key="4">
    <source>
        <dbReference type="Google" id="ProtNLM"/>
    </source>
</evidence>
<dbReference type="EMBL" id="CAKC01000059">
    <property type="protein sequence ID" value="CCI87218.1"/>
    <property type="molecule type" value="Genomic_DNA"/>
</dbReference>
<dbReference type="Proteomes" id="UP000009326">
    <property type="component" value="Unassembled WGS sequence"/>
</dbReference>
<dbReference type="OrthoDB" id="2329678at2"/>
<feature type="transmembrane region" description="Helical" evidence="1">
    <location>
        <begin position="6"/>
        <end position="22"/>
    </location>
</feature>
<dbReference type="STRING" id="1423751.FC38_GL000048"/>
<dbReference type="RefSeq" id="WP_008473386.1">
    <property type="nucleotide sequence ID" value="NZ_AYZO01000001.1"/>
</dbReference>
<protein>
    <recommendedName>
        <fullName evidence="4">DUF3784 domain-containing protein</fullName>
    </recommendedName>
</protein>
<keyword evidence="1" id="KW-0472">Membrane</keyword>
<reference evidence="2 3" key="1">
    <citation type="submission" date="2012-06" db="EMBL/GenBank/DDBJ databases">
        <title>Draft genome sequence of Lactobacillus gigeriorum CRBIP 24.85T, isolated from chicken crop.</title>
        <authorList>
            <person name="Cousin S."/>
            <person name="Ma L."/>
            <person name="Creno S."/>
            <person name="Clermont D."/>
            <person name="Loux V."/>
            <person name="Bizet C."/>
            <person name="Bouchier C."/>
        </authorList>
    </citation>
    <scope>NUCLEOTIDE SEQUENCE [LARGE SCALE GENOMIC DNA]</scope>
    <source>
        <strain evidence="3">CRBIP 24.85T</strain>
    </source>
</reference>
<evidence type="ECO:0000313" key="3">
    <source>
        <dbReference type="Proteomes" id="UP000009326"/>
    </source>
</evidence>
<feature type="transmembrane region" description="Helical" evidence="1">
    <location>
        <begin position="69"/>
        <end position="88"/>
    </location>
</feature>
<evidence type="ECO:0000313" key="2">
    <source>
        <dbReference type="EMBL" id="CCI87218.1"/>
    </source>
</evidence>
<dbReference type="AlphaFoldDB" id="I7LG24"/>
<keyword evidence="1" id="KW-1133">Transmembrane helix</keyword>
<gene>
    <name evidence="2" type="ORF">BN52_03405</name>
</gene>
<sequence length="93" mass="10658">MAITIVMLIFIVVLLLTAWYMWHRRNGYFMIYDVGSDPRLGKILKITAIALFVESILGIILLFLNNKYLNLITIALGSLTILIFSLLINQKNE</sequence>
<proteinExistence type="predicted"/>
<keyword evidence="1" id="KW-0812">Transmembrane</keyword>
<name>I7LG24_9LACO</name>
<organism evidence="2 3">
    <name type="scientific">Lactobacillus gigeriorum DSM 23908 = CRBIP 24.85</name>
    <dbReference type="NCBI Taxonomy" id="1423751"/>
    <lineage>
        <taxon>Bacteria</taxon>
        <taxon>Bacillati</taxon>
        <taxon>Bacillota</taxon>
        <taxon>Bacilli</taxon>
        <taxon>Lactobacillales</taxon>
        <taxon>Lactobacillaceae</taxon>
        <taxon>Lactobacillus</taxon>
    </lineage>
</organism>
<accession>I7LG24</accession>